<reference evidence="6 7" key="1">
    <citation type="submission" date="2017-05" db="EMBL/GenBank/DDBJ databases">
        <title>Complete genome sequence of Streptomyces sp. SCSIO 03032 revealed the diverse biosynthetic pathways for its bioactive secondary metabolites.</title>
        <authorList>
            <person name="Ma L."/>
            <person name="Zhu Y."/>
            <person name="Zhang W."/>
            <person name="Zhang G."/>
            <person name="Tian X."/>
            <person name="Zhang S."/>
            <person name="Zhang C."/>
        </authorList>
    </citation>
    <scope>NUCLEOTIDE SEQUENCE [LARGE SCALE GENOMIC DNA]</scope>
    <source>
        <strain evidence="6 7">SCSIO 03032</strain>
    </source>
</reference>
<dbReference type="Proteomes" id="UP000194218">
    <property type="component" value="Chromosome"/>
</dbReference>
<evidence type="ECO:0000256" key="2">
    <source>
        <dbReference type="SAM" id="MobiDB-lite"/>
    </source>
</evidence>
<dbReference type="InterPro" id="IPR050922">
    <property type="entry name" value="LytR/CpsA/Psr_CW_biosynth"/>
</dbReference>
<dbReference type="AlphaFoldDB" id="A0A1W7D6F4"/>
<feature type="domain" description="LytR/CpsA/Psr regulator C-terminal" evidence="5">
    <location>
        <begin position="488"/>
        <end position="574"/>
    </location>
</feature>
<sequence>MNDRYDPYGQPYGYDEYGRPLYPAADQPPSDQQDYGAGTGPQPPAWEVGQPAWDGYQGGYDAYAGSGGYGGYGYGDAYAGQGVPETGAQQPATGTFDYGTGYAGPGTAPGHAPDQAAGYDPGYGAGAGTAEQPPVPAAPGGTPEPDPAAAAVPQQRRPPDDDYRTEQFSFVEEQNDDSEDVIDWLKFSESRTERREEAKRRGRGRLRLLIIALVVLVLGGIALLWATGRLPGLGGAGEDDAAAAPEVRDVIVVHLRQTDSDETATALLVANETDGTGTTLLLPNELAVTPDGGATTLGQAVTEEAAGSVRDSLGTLLGADIKGTWRLDTPYLEILVDLVGGITVDTDAEVAGEEEGAPLVALGEDVPLDGRAAIAYASHRGEDEGQDAQLARFGQVMHAVLLKLPSEDEAAVRVVQSLTQITDPSLTEDDLGISLARLAGYAQDGAHTTQPLPVEADGTISDATAEGLVTDVLGGTVRNTEAGAVPRIGIRDATGGDEAHLETARIALVNGGFTVADSRRAGEPAGESGVTYADEAHLETAREVAATLGLPEESVTQGEAAGNTDVTIVLGEDYEP</sequence>
<evidence type="ECO:0000256" key="1">
    <source>
        <dbReference type="ARBA" id="ARBA00006068"/>
    </source>
</evidence>
<keyword evidence="3" id="KW-0472">Membrane</keyword>
<dbReference type="InterPro" id="IPR004474">
    <property type="entry name" value="LytR_CpsA_psr"/>
</dbReference>
<organism evidence="6 7">
    <name type="scientific">Streptomyces marincola</name>
    <dbReference type="NCBI Taxonomy" id="2878388"/>
    <lineage>
        <taxon>Bacteria</taxon>
        <taxon>Bacillati</taxon>
        <taxon>Actinomycetota</taxon>
        <taxon>Actinomycetes</taxon>
        <taxon>Kitasatosporales</taxon>
        <taxon>Streptomycetaceae</taxon>
        <taxon>Streptomyces</taxon>
    </lineage>
</organism>
<evidence type="ECO:0008006" key="8">
    <source>
        <dbReference type="Google" id="ProtNLM"/>
    </source>
</evidence>
<proteinExistence type="inferred from homology"/>
<keyword evidence="7" id="KW-1185">Reference proteome</keyword>
<comment type="similarity">
    <text evidence="1">Belongs to the LytR/CpsA/Psr (LCP) family.</text>
</comment>
<dbReference type="InterPro" id="IPR027381">
    <property type="entry name" value="LytR/CpsA/Psr_C"/>
</dbReference>
<feature type="domain" description="Cell envelope-related transcriptional attenuator" evidence="4">
    <location>
        <begin position="294"/>
        <end position="403"/>
    </location>
</feature>
<evidence type="ECO:0000256" key="3">
    <source>
        <dbReference type="SAM" id="Phobius"/>
    </source>
</evidence>
<dbReference type="PANTHER" id="PTHR33392:SF6">
    <property type="entry name" value="POLYISOPRENYL-TEICHOIC ACID--PEPTIDOGLYCAN TEICHOIC ACID TRANSFERASE TAGU"/>
    <property type="match status" value="1"/>
</dbReference>
<evidence type="ECO:0000259" key="5">
    <source>
        <dbReference type="Pfam" id="PF13399"/>
    </source>
</evidence>
<feature type="compositionally biased region" description="Low complexity" evidence="2">
    <location>
        <begin position="105"/>
        <end position="120"/>
    </location>
</feature>
<feature type="region of interest" description="Disordered" evidence="2">
    <location>
        <begin position="74"/>
        <end position="163"/>
    </location>
</feature>
<keyword evidence="3" id="KW-0812">Transmembrane</keyword>
<evidence type="ECO:0000313" key="7">
    <source>
        <dbReference type="Proteomes" id="UP000194218"/>
    </source>
</evidence>
<feature type="region of interest" description="Disordered" evidence="2">
    <location>
        <begin position="1"/>
        <end position="60"/>
    </location>
</feature>
<name>A0A1W7D6F4_9ACTN</name>
<dbReference type="EMBL" id="CP021121">
    <property type="protein sequence ID" value="ARQ72489.1"/>
    <property type="molecule type" value="Genomic_DNA"/>
</dbReference>
<dbReference type="Pfam" id="PF03816">
    <property type="entry name" value="LytR_cpsA_psr"/>
    <property type="match status" value="1"/>
</dbReference>
<accession>A0A1W7D6F4</accession>
<dbReference type="OrthoDB" id="4349935at2"/>
<dbReference type="Gene3D" id="3.40.630.190">
    <property type="entry name" value="LCP protein"/>
    <property type="match status" value="1"/>
</dbReference>
<dbReference type="KEGG" id="smao:CAG99_19370"/>
<gene>
    <name evidence="6" type="ORF">CAG99_19370</name>
</gene>
<dbReference type="PANTHER" id="PTHR33392">
    <property type="entry name" value="POLYISOPRENYL-TEICHOIC ACID--PEPTIDOGLYCAN TEICHOIC ACID TRANSFERASE TAGU"/>
    <property type="match status" value="1"/>
</dbReference>
<feature type="transmembrane region" description="Helical" evidence="3">
    <location>
        <begin position="208"/>
        <end position="226"/>
    </location>
</feature>
<keyword evidence="3" id="KW-1133">Transmembrane helix</keyword>
<protein>
    <recommendedName>
        <fullName evidence="8">LytR family transcriptional regulator</fullName>
    </recommendedName>
</protein>
<evidence type="ECO:0000259" key="4">
    <source>
        <dbReference type="Pfam" id="PF03816"/>
    </source>
</evidence>
<feature type="compositionally biased region" description="Pro residues" evidence="2">
    <location>
        <begin position="133"/>
        <end position="146"/>
    </location>
</feature>
<dbReference type="Pfam" id="PF13399">
    <property type="entry name" value="LytR_C"/>
    <property type="match status" value="1"/>
</dbReference>
<evidence type="ECO:0000313" key="6">
    <source>
        <dbReference type="EMBL" id="ARQ72489.1"/>
    </source>
</evidence>